<feature type="region of interest" description="Disordered" evidence="1">
    <location>
        <begin position="115"/>
        <end position="143"/>
    </location>
</feature>
<proteinExistence type="predicted"/>
<name>A0A8T0P3B6_PANVG</name>
<dbReference type="Proteomes" id="UP000823388">
    <property type="component" value="Chromosome 9K"/>
</dbReference>
<organism evidence="3 4">
    <name type="scientific">Panicum virgatum</name>
    <name type="common">Blackwell switchgrass</name>
    <dbReference type="NCBI Taxonomy" id="38727"/>
    <lineage>
        <taxon>Eukaryota</taxon>
        <taxon>Viridiplantae</taxon>
        <taxon>Streptophyta</taxon>
        <taxon>Embryophyta</taxon>
        <taxon>Tracheophyta</taxon>
        <taxon>Spermatophyta</taxon>
        <taxon>Magnoliopsida</taxon>
        <taxon>Liliopsida</taxon>
        <taxon>Poales</taxon>
        <taxon>Poaceae</taxon>
        <taxon>PACMAD clade</taxon>
        <taxon>Panicoideae</taxon>
        <taxon>Panicodae</taxon>
        <taxon>Paniceae</taxon>
        <taxon>Panicinae</taxon>
        <taxon>Panicum</taxon>
        <taxon>Panicum sect. Hiantes</taxon>
    </lineage>
</organism>
<dbReference type="EMBL" id="CM029053">
    <property type="protein sequence ID" value="KAG2555209.1"/>
    <property type="molecule type" value="Genomic_DNA"/>
</dbReference>
<feature type="signal peptide" evidence="2">
    <location>
        <begin position="1"/>
        <end position="25"/>
    </location>
</feature>
<evidence type="ECO:0000256" key="2">
    <source>
        <dbReference type="SAM" id="SignalP"/>
    </source>
</evidence>
<sequence length="166" mass="18125">MPCCADLCCSMNALCWCSFWGIVAPLNCLRRLGSGHMDGGRELKDFVSHAGSARRFSKLGRKPNSKISALNPSIPCLVAANGDRRRTAPHWLPLRSAIPRALFDPLASRCPHFFRPPGAQPPTATSRVLRDGSPLHPAAEPKPPKLLLLIRRTPTVQCTMAQCFSS</sequence>
<keyword evidence="4" id="KW-1185">Reference proteome</keyword>
<evidence type="ECO:0000256" key="1">
    <source>
        <dbReference type="SAM" id="MobiDB-lite"/>
    </source>
</evidence>
<evidence type="ECO:0008006" key="5">
    <source>
        <dbReference type="Google" id="ProtNLM"/>
    </source>
</evidence>
<reference evidence="3" key="1">
    <citation type="submission" date="2020-05" db="EMBL/GenBank/DDBJ databases">
        <title>WGS assembly of Panicum virgatum.</title>
        <authorList>
            <person name="Lovell J.T."/>
            <person name="Jenkins J."/>
            <person name="Shu S."/>
            <person name="Juenger T.E."/>
            <person name="Schmutz J."/>
        </authorList>
    </citation>
    <scope>NUCLEOTIDE SEQUENCE</scope>
    <source>
        <strain evidence="3">AP13</strain>
    </source>
</reference>
<feature type="chain" id="PRO_5035797792" description="Secreted protein" evidence="2">
    <location>
        <begin position="26"/>
        <end position="166"/>
    </location>
</feature>
<dbReference type="AlphaFoldDB" id="A0A8T0P3B6"/>
<protein>
    <recommendedName>
        <fullName evidence="5">Secreted protein</fullName>
    </recommendedName>
</protein>
<evidence type="ECO:0000313" key="3">
    <source>
        <dbReference type="EMBL" id="KAG2555209.1"/>
    </source>
</evidence>
<evidence type="ECO:0000313" key="4">
    <source>
        <dbReference type="Proteomes" id="UP000823388"/>
    </source>
</evidence>
<keyword evidence="2" id="KW-0732">Signal</keyword>
<accession>A0A8T0P3B6</accession>
<gene>
    <name evidence="3" type="ORF">PVAP13_9KG570700</name>
</gene>
<comment type="caution">
    <text evidence="3">The sequence shown here is derived from an EMBL/GenBank/DDBJ whole genome shotgun (WGS) entry which is preliminary data.</text>
</comment>